<evidence type="ECO:0000256" key="2">
    <source>
        <dbReference type="ARBA" id="ARBA00023002"/>
    </source>
</evidence>
<gene>
    <name evidence="7" type="ORF">BAGA_01695</name>
</gene>
<proteinExistence type="inferred from homology"/>
<dbReference type="InterPro" id="IPR029154">
    <property type="entry name" value="HIBADH-like_NADP-bd"/>
</dbReference>
<keyword evidence="3" id="KW-0520">NAD</keyword>
<dbReference type="InterPro" id="IPR008927">
    <property type="entry name" value="6-PGluconate_DH-like_C_sf"/>
</dbReference>
<evidence type="ECO:0000259" key="5">
    <source>
        <dbReference type="Pfam" id="PF03446"/>
    </source>
</evidence>
<keyword evidence="2" id="KW-0560">Oxidoreductase</keyword>
<keyword evidence="8" id="KW-1185">Reference proteome</keyword>
<evidence type="ECO:0000256" key="1">
    <source>
        <dbReference type="ARBA" id="ARBA00009080"/>
    </source>
</evidence>
<dbReference type="Pfam" id="PF03446">
    <property type="entry name" value="NAD_binding_2"/>
    <property type="match status" value="1"/>
</dbReference>
<reference evidence="7 8" key="1">
    <citation type="submission" date="2014-06" db="EMBL/GenBank/DDBJ databases">
        <title>Draft genome sequence of Bacillus gaemokensis JCM 15801 (MCCC 1A00707).</title>
        <authorList>
            <person name="Lai Q."/>
            <person name="Liu Y."/>
            <person name="Shao Z."/>
        </authorList>
    </citation>
    <scope>NUCLEOTIDE SEQUENCE [LARGE SCALE GENOMIC DNA]</scope>
    <source>
        <strain evidence="7 8">JCM 15801</strain>
    </source>
</reference>
<feature type="active site" evidence="4">
    <location>
        <position position="175"/>
    </location>
</feature>
<dbReference type="InterPro" id="IPR006115">
    <property type="entry name" value="6PGDH_NADP-bd"/>
</dbReference>
<comment type="caution">
    <text evidence="7">The sequence shown here is derived from an EMBL/GenBank/DDBJ whole genome shotgun (WGS) entry which is preliminary data.</text>
</comment>
<feature type="domain" description="3-hydroxyisobutyrate dehydrogenase-like NAD-binding" evidence="6">
    <location>
        <begin position="169"/>
        <end position="287"/>
    </location>
</feature>
<evidence type="ECO:0000313" key="8">
    <source>
        <dbReference type="Proteomes" id="UP000027778"/>
    </source>
</evidence>
<dbReference type="Gene3D" id="1.10.1040.10">
    <property type="entry name" value="N-(1-d-carboxylethyl)-l-norvaline Dehydrogenase, domain 2"/>
    <property type="match status" value="1"/>
</dbReference>
<dbReference type="PANTHER" id="PTHR43060:SF15">
    <property type="entry name" value="3-HYDROXYISOBUTYRATE DEHYDROGENASE-LIKE 1, MITOCHONDRIAL-RELATED"/>
    <property type="match status" value="1"/>
</dbReference>
<dbReference type="GO" id="GO:0050661">
    <property type="term" value="F:NADP binding"/>
    <property type="evidence" value="ECO:0007669"/>
    <property type="project" value="InterPro"/>
</dbReference>
<dbReference type="STRING" id="574375.AZF08_01765"/>
<protein>
    <submittedName>
        <fullName evidence="7">Oxidoreductase</fullName>
    </submittedName>
</protein>
<dbReference type="RefSeq" id="WP_033672324.1">
    <property type="nucleotide sequence ID" value="NZ_JOTM01000001.1"/>
</dbReference>
<evidence type="ECO:0000313" key="7">
    <source>
        <dbReference type="EMBL" id="KEK25975.1"/>
    </source>
</evidence>
<dbReference type="Gene3D" id="3.40.50.720">
    <property type="entry name" value="NAD(P)-binding Rossmann-like Domain"/>
    <property type="match status" value="1"/>
</dbReference>
<dbReference type="GO" id="GO:0051287">
    <property type="term" value="F:NAD binding"/>
    <property type="evidence" value="ECO:0007669"/>
    <property type="project" value="InterPro"/>
</dbReference>
<organism evidence="7 8">
    <name type="scientific">Bacillus gaemokensis</name>
    <dbReference type="NCBI Taxonomy" id="574375"/>
    <lineage>
        <taxon>Bacteria</taxon>
        <taxon>Bacillati</taxon>
        <taxon>Bacillota</taxon>
        <taxon>Bacilli</taxon>
        <taxon>Bacillales</taxon>
        <taxon>Bacillaceae</taxon>
        <taxon>Bacillus</taxon>
        <taxon>Bacillus cereus group</taxon>
    </lineage>
</organism>
<dbReference type="SUPFAM" id="SSF51735">
    <property type="entry name" value="NAD(P)-binding Rossmann-fold domains"/>
    <property type="match status" value="1"/>
</dbReference>
<evidence type="ECO:0000259" key="6">
    <source>
        <dbReference type="Pfam" id="PF14833"/>
    </source>
</evidence>
<dbReference type="InterPro" id="IPR013328">
    <property type="entry name" value="6PGD_dom2"/>
</dbReference>
<dbReference type="Pfam" id="PF14833">
    <property type="entry name" value="NAD_binding_11"/>
    <property type="match status" value="1"/>
</dbReference>
<dbReference type="InterPro" id="IPR015815">
    <property type="entry name" value="HIBADH-related"/>
</dbReference>
<evidence type="ECO:0000256" key="3">
    <source>
        <dbReference type="ARBA" id="ARBA00023027"/>
    </source>
</evidence>
<dbReference type="PANTHER" id="PTHR43060">
    <property type="entry name" value="3-HYDROXYISOBUTYRATE DEHYDROGENASE-LIKE 1, MITOCHONDRIAL-RELATED"/>
    <property type="match status" value="1"/>
</dbReference>
<dbReference type="OrthoDB" id="9786703at2"/>
<sequence length="294" mass="31892">MKHKISSIGFIGTGVMGKSMVHHLLKGGYTVYVYNRTKEKAASLLNEGANWCDTPKKMVENVDVVMTMVGYPHDVEEIYFGVEGILEHASEGTIAIDFTTSTPTLAKRIHEVGREKGIHTLDAPVSGGDIGAKEGRLAIMIGGEQEVYEACIPLFEKLGENIQLQGPAGSGQHTKMCNQIAIASNMIGVCEAVAYAKKAGLNPDNVLQSISTGAAGSWSLSNLAPRMLKEDFAPGFYVKHFMKDMKIALEEAEKLKLPVPGLALAKNLYDELIEAGEEDSGTQVLYKKYIRGKE</sequence>
<dbReference type="EMBL" id="JOTM01000001">
    <property type="protein sequence ID" value="KEK25975.1"/>
    <property type="molecule type" value="Genomic_DNA"/>
</dbReference>
<dbReference type="eggNOG" id="COG2084">
    <property type="taxonomic scope" value="Bacteria"/>
</dbReference>
<dbReference type="SUPFAM" id="SSF48179">
    <property type="entry name" value="6-phosphogluconate dehydrogenase C-terminal domain-like"/>
    <property type="match status" value="1"/>
</dbReference>
<evidence type="ECO:0000256" key="4">
    <source>
        <dbReference type="PIRSR" id="PIRSR000103-1"/>
    </source>
</evidence>
<feature type="domain" description="6-phosphogluconate dehydrogenase NADP-binding" evidence="5">
    <location>
        <begin position="7"/>
        <end position="163"/>
    </location>
</feature>
<dbReference type="InterPro" id="IPR036291">
    <property type="entry name" value="NAD(P)-bd_dom_sf"/>
</dbReference>
<dbReference type="GO" id="GO:0016491">
    <property type="term" value="F:oxidoreductase activity"/>
    <property type="evidence" value="ECO:0007669"/>
    <property type="project" value="UniProtKB-KW"/>
</dbReference>
<comment type="similarity">
    <text evidence="1">Belongs to the HIBADH-related family.</text>
</comment>
<accession>A0A073KHF3</accession>
<dbReference type="Proteomes" id="UP000027778">
    <property type="component" value="Unassembled WGS sequence"/>
</dbReference>
<dbReference type="PIRSF" id="PIRSF000103">
    <property type="entry name" value="HIBADH"/>
    <property type="match status" value="1"/>
</dbReference>
<name>A0A073KHF3_9BACI</name>
<dbReference type="AlphaFoldDB" id="A0A073KHF3"/>